<dbReference type="PANTHER" id="PTHR31679">
    <property type="entry name" value="PEROXISOMAL MEMBRANE PROTEIN PEX30-RELATED"/>
    <property type="match status" value="1"/>
</dbReference>
<dbReference type="InterPro" id="IPR052646">
    <property type="entry name" value="Peroxisomal_PEX28-32"/>
</dbReference>
<feature type="region of interest" description="Disordered" evidence="5">
    <location>
        <begin position="100"/>
        <end position="242"/>
    </location>
</feature>
<evidence type="ECO:0000256" key="5">
    <source>
        <dbReference type="SAM" id="MobiDB-lite"/>
    </source>
</evidence>
<organism evidence="7 8">
    <name type="scientific">Paraconiothyrium brasiliense</name>
    <dbReference type="NCBI Taxonomy" id="300254"/>
    <lineage>
        <taxon>Eukaryota</taxon>
        <taxon>Fungi</taxon>
        <taxon>Dikarya</taxon>
        <taxon>Ascomycota</taxon>
        <taxon>Pezizomycotina</taxon>
        <taxon>Dothideomycetes</taxon>
        <taxon>Pleosporomycetidae</taxon>
        <taxon>Pleosporales</taxon>
        <taxon>Massarineae</taxon>
        <taxon>Didymosphaeriaceae</taxon>
        <taxon>Paraconiothyrium</taxon>
    </lineage>
</organism>
<dbReference type="EMBL" id="JAKJXO020000002">
    <property type="protein sequence ID" value="KAL1610382.1"/>
    <property type="molecule type" value="Genomic_DNA"/>
</dbReference>
<evidence type="ECO:0000259" key="6">
    <source>
        <dbReference type="Pfam" id="PF06398"/>
    </source>
</evidence>
<evidence type="ECO:0000313" key="8">
    <source>
        <dbReference type="Proteomes" id="UP001521785"/>
    </source>
</evidence>
<keyword evidence="2" id="KW-0812">Transmembrane</keyword>
<protein>
    <recommendedName>
        <fullName evidence="6">TECPR1-like DysF domain-containing protein</fullName>
    </recommendedName>
</protein>
<feature type="compositionally biased region" description="Low complexity" evidence="5">
    <location>
        <begin position="123"/>
        <end position="141"/>
    </location>
</feature>
<feature type="compositionally biased region" description="Basic and acidic residues" evidence="5">
    <location>
        <begin position="225"/>
        <end position="242"/>
    </location>
</feature>
<sequence length="257" mass="28758">MLAYERAAWTDEHLNPVPAKDQFELPDVEGGQARWRWTQSSEWKVEGAEKDATGLKSPSLDEAGWIYYDNKWRDGRRGQDGWGRYTRRRKWYRDAELVEVTPSTDITPIPTPRLDPIGDAAEPSTPTPSSKRPSHSRSTSTASKALTKVDSNPSTIASLAASAMASTDSTLAERINPEHYTSDVDAASNKAKRGWFKRKGRSRSRGGSDTTAVTIATSTSSNLSRRSDEDDVHTPLERTSRDDEWRLGDDMRMQLDL</sequence>
<keyword evidence="8" id="KW-1185">Reference proteome</keyword>
<keyword evidence="4" id="KW-0472">Membrane</keyword>
<comment type="caution">
    <text evidence="7">The sequence shown here is derived from an EMBL/GenBank/DDBJ whole genome shotgun (WGS) entry which is preliminary data.</text>
</comment>
<proteinExistence type="predicted"/>
<dbReference type="Proteomes" id="UP001521785">
    <property type="component" value="Unassembled WGS sequence"/>
</dbReference>
<evidence type="ECO:0000256" key="4">
    <source>
        <dbReference type="ARBA" id="ARBA00023136"/>
    </source>
</evidence>
<comment type="subcellular location">
    <subcellularLocation>
        <location evidence="1">Endomembrane system</location>
    </subcellularLocation>
</comment>
<keyword evidence="3" id="KW-1133">Transmembrane helix</keyword>
<dbReference type="PANTHER" id="PTHR31679:SF2">
    <property type="entry name" value="PEROXISOMAL MEMBRANE PROTEIN PEX30-RELATED"/>
    <property type="match status" value="1"/>
</dbReference>
<name>A0ABR3S122_9PLEO</name>
<feature type="compositionally biased region" description="Low complexity" evidence="5">
    <location>
        <begin position="205"/>
        <end position="221"/>
    </location>
</feature>
<evidence type="ECO:0000256" key="3">
    <source>
        <dbReference type="ARBA" id="ARBA00022989"/>
    </source>
</evidence>
<feature type="domain" description="TECPR1-like DysF" evidence="6">
    <location>
        <begin position="1"/>
        <end position="93"/>
    </location>
</feature>
<feature type="compositionally biased region" description="Basic residues" evidence="5">
    <location>
        <begin position="190"/>
        <end position="204"/>
    </location>
</feature>
<reference evidence="7 8" key="1">
    <citation type="submission" date="2024-02" db="EMBL/GenBank/DDBJ databases">
        <title>De novo assembly and annotation of 12 fungi associated with fruit tree decline syndrome in Ontario, Canada.</title>
        <authorList>
            <person name="Sulman M."/>
            <person name="Ellouze W."/>
            <person name="Ilyukhin E."/>
        </authorList>
    </citation>
    <scope>NUCLEOTIDE SEQUENCE [LARGE SCALE GENOMIC DNA]</scope>
    <source>
        <strain evidence="7 8">M42-189</strain>
    </source>
</reference>
<gene>
    <name evidence="7" type="ORF">SLS60_002049</name>
</gene>
<accession>A0ABR3S122</accession>
<dbReference type="InterPro" id="IPR010482">
    <property type="entry name" value="TECPR1-like_DysF"/>
</dbReference>
<evidence type="ECO:0000313" key="7">
    <source>
        <dbReference type="EMBL" id="KAL1610382.1"/>
    </source>
</evidence>
<evidence type="ECO:0000256" key="2">
    <source>
        <dbReference type="ARBA" id="ARBA00022692"/>
    </source>
</evidence>
<dbReference type="Pfam" id="PF06398">
    <property type="entry name" value="Pex24p"/>
    <property type="match status" value="1"/>
</dbReference>
<evidence type="ECO:0000256" key="1">
    <source>
        <dbReference type="ARBA" id="ARBA00004308"/>
    </source>
</evidence>